<keyword evidence="2" id="KW-1185">Reference proteome</keyword>
<gene>
    <name evidence="1" type="ORF">P4706_21545</name>
</gene>
<evidence type="ECO:0000313" key="2">
    <source>
        <dbReference type="Proteomes" id="UP001307168"/>
    </source>
</evidence>
<reference evidence="1 2" key="1">
    <citation type="submission" date="2023-03" db="EMBL/GenBank/DDBJ databases">
        <title>Bacillus Genome Sequencing.</title>
        <authorList>
            <person name="Dunlap C."/>
        </authorList>
    </citation>
    <scope>NUCLEOTIDE SEQUENCE [LARGE SCALE GENOMIC DNA]</scope>
    <source>
        <strain evidence="1 2">B-41290</strain>
    </source>
</reference>
<comment type="caution">
    <text evidence="1">The sequence shown here is derived from an EMBL/GenBank/DDBJ whole genome shotgun (WGS) entry which is preliminary data.</text>
</comment>
<protein>
    <submittedName>
        <fullName evidence="1">Uncharacterized protein</fullName>
    </submittedName>
</protein>
<evidence type="ECO:0000313" key="1">
    <source>
        <dbReference type="EMBL" id="MEC0275625.1"/>
    </source>
</evidence>
<proteinExistence type="predicted"/>
<dbReference type="AlphaFoldDB" id="A0AAW9NL02"/>
<dbReference type="RefSeq" id="WP_367407714.1">
    <property type="nucleotide sequence ID" value="NZ_JARNBH010000026.1"/>
</dbReference>
<name>A0AAW9NL02_9BACI</name>
<sequence>MVSEIRSLSANFLPSRIKARRLGRQLFGRIAVNFFNLFRDSCI</sequence>
<dbReference type="EMBL" id="JARNBH010000026">
    <property type="protein sequence ID" value="MEC0275625.1"/>
    <property type="molecule type" value="Genomic_DNA"/>
</dbReference>
<organism evidence="1 2">
    <name type="scientific">Peribacillus castrilensis</name>
    <dbReference type="NCBI Taxonomy" id="2897690"/>
    <lineage>
        <taxon>Bacteria</taxon>
        <taxon>Bacillati</taxon>
        <taxon>Bacillota</taxon>
        <taxon>Bacilli</taxon>
        <taxon>Bacillales</taxon>
        <taxon>Bacillaceae</taxon>
        <taxon>Peribacillus</taxon>
    </lineage>
</organism>
<dbReference type="Proteomes" id="UP001307168">
    <property type="component" value="Unassembled WGS sequence"/>
</dbReference>
<accession>A0AAW9NL02</accession>